<dbReference type="RefSeq" id="WP_207469471.1">
    <property type="nucleotide sequence ID" value="NZ_JAFNAW010000028.1"/>
</dbReference>
<dbReference type="EMBL" id="JBHRTE010000094">
    <property type="protein sequence ID" value="MFC3170168.1"/>
    <property type="molecule type" value="Genomic_DNA"/>
</dbReference>
<evidence type="ECO:0000313" key="1">
    <source>
        <dbReference type="EMBL" id="MFC3170168.1"/>
    </source>
</evidence>
<dbReference type="Proteomes" id="UP001595557">
    <property type="component" value="Unassembled WGS sequence"/>
</dbReference>
<organism evidence="1 2">
    <name type="scientific">Paracoccus fontiphilus</name>
    <dbReference type="NCBI Taxonomy" id="1815556"/>
    <lineage>
        <taxon>Bacteria</taxon>
        <taxon>Pseudomonadati</taxon>
        <taxon>Pseudomonadota</taxon>
        <taxon>Alphaproteobacteria</taxon>
        <taxon>Rhodobacterales</taxon>
        <taxon>Paracoccaceae</taxon>
        <taxon>Paracoccus</taxon>
    </lineage>
</organism>
<proteinExistence type="predicted"/>
<sequence length="236" mass="25528">MTRVLGGCILWLLLAGTGHAGPWPREAGHSFMSLSGERDDAGNSYTGLYAEYGLSRRRTLGLEVSHTNVGETSAMLWYQKSLDGGEGPNKLAYSMGIGAIRRDGELLPLSQVALMWGRGFSGPWDGGWLTAEARLKIAGKTEEVTVREGLTSIEYAYLTPEIVSKLDLTVGLRVTPDWAVVNQLRLEAPKDDDFSAKLASSVVYDLSGPARLEIGFVAPLTGPAEPAVRIGTWLEF</sequence>
<comment type="caution">
    <text evidence="1">The sequence shown here is derived from an EMBL/GenBank/DDBJ whole genome shotgun (WGS) entry which is preliminary data.</text>
</comment>
<accession>A0ABV7IKY4</accession>
<gene>
    <name evidence="1" type="ORF">ACFOD7_19150</name>
</gene>
<evidence type="ECO:0000313" key="2">
    <source>
        <dbReference type="Proteomes" id="UP001595557"/>
    </source>
</evidence>
<reference evidence="2" key="1">
    <citation type="journal article" date="2019" name="Int. J. Syst. Evol. Microbiol.">
        <title>The Global Catalogue of Microorganisms (GCM) 10K type strain sequencing project: providing services to taxonomists for standard genome sequencing and annotation.</title>
        <authorList>
            <consortium name="The Broad Institute Genomics Platform"/>
            <consortium name="The Broad Institute Genome Sequencing Center for Infectious Disease"/>
            <person name="Wu L."/>
            <person name="Ma J."/>
        </authorList>
    </citation>
    <scope>NUCLEOTIDE SEQUENCE [LARGE SCALE GENOMIC DNA]</scope>
    <source>
        <strain evidence="2">KCTC 52239</strain>
    </source>
</reference>
<keyword evidence="2" id="KW-1185">Reference proteome</keyword>
<protein>
    <submittedName>
        <fullName evidence="1">Uncharacterized protein</fullName>
    </submittedName>
</protein>
<name>A0ABV7IKY4_9RHOB</name>